<evidence type="ECO:0000313" key="4">
    <source>
        <dbReference type="Proteomes" id="UP000054279"/>
    </source>
</evidence>
<gene>
    <name evidence="3" type="ORF">M422DRAFT_249237</name>
</gene>
<feature type="compositionally biased region" description="Pro residues" evidence="2">
    <location>
        <begin position="92"/>
        <end position="108"/>
    </location>
</feature>
<protein>
    <submittedName>
        <fullName evidence="3">Uncharacterized protein</fullName>
    </submittedName>
</protein>
<organism evidence="3 4">
    <name type="scientific">Sphaerobolus stellatus (strain SS14)</name>
    <dbReference type="NCBI Taxonomy" id="990650"/>
    <lineage>
        <taxon>Eukaryota</taxon>
        <taxon>Fungi</taxon>
        <taxon>Dikarya</taxon>
        <taxon>Basidiomycota</taxon>
        <taxon>Agaricomycotina</taxon>
        <taxon>Agaricomycetes</taxon>
        <taxon>Phallomycetidae</taxon>
        <taxon>Geastrales</taxon>
        <taxon>Sphaerobolaceae</taxon>
        <taxon>Sphaerobolus</taxon>
    </lineage>
</organism>
<accession>A0A0C9VI42</accession>
<name>A0A0C9VI42_SPHS4</name>
<evidence type="ECO:0000313" key="3">
    <source>
        <dbReference type="EMBL" id="KIJ46966.1"/>
    </source>
</evidence>
<keyword evidence="1" id="KW-0175">Coiled coil</keyword>
<evidence type="ECO:0000256" key="1">
    <source>
        <dbReference type="SAM" id="Coils"/>
    </source>
</evidence>
<evidence type="ECO:0000256" key="2">
    <source>
        <dbReference type="SAM" id="MobiDB-lite"/>
    </source>
</evidence>
<proteinExistence type="predicted"/>
<reference evidence="3 4" key="1">
    <citation type="submission" date="2014-06" db="EMBL/GenBank/DDBJ databases">
        <title>Evolutionary Origins and Diversification of the Mycorrhizal Mutualists.</title>
        <authorList>
            <consortium name="DOE Joint Genome Institute"/>
            <consortium name="Mycorrhizal Genomics Consortium"/>
            <person name="Kohler A."/>
            <person name="Kuo A."/>
            <person name="Nagy L.G."/>
            <person name="Floudas D."/>
            <person name="Copeland A."/>
            <person name="Barry K.W."/>
            <person name="Cichocki N."/>
            <person name="Veneault-Fourrey C."/>
            <person name="LaButti K."/>
            <person name="Lindquist E.A."/>
            <person name="Lipzen A."/>
            <person name="Lundell T."/>
            <person name="Morin E."/>
            <person name="Murat C."/>
            <person name="Riley R."/>
            <person name="Ohm R."/>
            <person name="Sun H."/>
            <person name="Tunlid A."/>
            <person name="Henrissat B."/>
            <person name="Grigoriev I.V."/>
            <person name="Hibbett D.S."/>
            <person name="Martin F."/>
        </authorList>
    </citation>
    <scope>NUCLEOTIDE SEQUENCE [LARGE SCALE GENOMIC DNA]</scope>
    <source>
        <strain evidence="3 4">SS14</strain>
    </source>
</reference>
<feature type="coiled-coil region" evidence="1">
    <location>
        <begin position="190"/>
        <end position="235"/>
    </location>
</feature>
<dbReference type="AlphaFoldDB" id="A0A0C9VI42"/>
<dbReference type="HOGENOM" id="CLU_081663_0_0_1"/>
<dbReference type="Proteomes" id="UP000054279">
    <property type="component" value="Unassembled WGS sequence"/>
</dbReference>
<dbReference type="EMBL" id="KN837104">
    <property type="protein sequence ID" value="KIJ46966.1"/>
    <property type="molecule type" value="Genomic_DNA"/>
</dbReference>
<feature type="region of interest" description="Disordered" evidence="2">
    <location>
        <begin position="87"/>
        <end position="124"/>
    </location>
</feature>
<keyword evidence="4" id="KW-1185">Reference proteome</keyword>
<sequence length="246" mass="27990">MSSGKTLKAYLRNKARQIRGRPCAKCSHPRNDFKLAKNIAQILRRSRVKSRVAAALRRSHTPKQLEALSQTGDGAIAREIPPYNIKRRPLPSFTPIPETPSPSRPPALTPLYVSPPKTPSGNWRTSSIVRERAAREKAFQSLHITVKGENRCLPSVDGRIASPFIEDYESDASDPQSQIRDIFTDKDYALARMAEKMVRKRKELQEYRSSSERHINSLINEIEELEENIFHEILNNVAPQVCLLFH</sequence>